<dbReference type="RefSeq" id="WP_191039612.1">
    <property type="nucleotide sequence ID" value="NZ_JACXAA010000004.1"/>
</dbReference>
<evidence type="ECO:0000313" key="2">
    <source>
        <dbReference type="EMBL" id="MBD2753978.1"/>
    </source>
</evidence>
<dbReference type="InterPro" id="IPR036291">
    <property type="entry name" value="NAD(P)-bd_dom_sf"/>
</dbReference>
<dbReference type="PANTHER" id="PTHR43162:SF1">
    <property type="entry name" value="PRESTALK A DIFFERENTIATION PROTEIN A"/>
    <property type="match status" value="1"/>
</dbReference>
<reference evidence="2" key="1">
    <citation type="submission" date="2020-09" db="EMBL/GenBank/DDBJ databases">
        <authorList>
            <person name="Kim M.K."/>
        </authorList>
    </citation>
    <scope>NUCLEOTIDE SEQUENCE</scope>
    <source>
        <strain evidence="2">BT704</strain>
    </source>
</reference>
<protein>
    <submittedName>
        <fullName evidence="2">SDR family oxidoreductase</fullName>
    </submittedName>
</protein>
<sequence length="294" mass="31354">MDTTVNSAPTILITGATGAIGTELTKTLSAQGTPFRAMIRSLKDAHTLIALEGAEVVEGDFNNPATIAQALTGIDQAFLLTNSSDQAEAQQLTFVAEAKRAGIRHIVKLSQLAASIDSPVRFLRYHAIVEQAIRESDIPFTFLRPNLFMQGLLGFRDSIASQGKFFATIGDAKISLIDIRDIGAVAAKALTESGHEGQIYTLTGPQALTHVEMADSLSAGLGKPVTFIDIPSDAMREALLGAGFPVWQADGLIEDYAHYSRNEAAAVTSDVQDVTGKPPRTFADFARDYAPAFA</sequence>
<dbReference type="CDD" id="cd05269">
    <property type="entry name" value="TMR_SDR_a"/>
    <property type="match status" value="1"/>
</dbReference>
<feature type="domain" description="NmrA-like" evidence="1">
    <location>
        <begin position="10"/>
        <end position="253"/>
    </location>
</feature>
<dbReference type="EMBL" id="JACXAA010000004">
    <property type="protein sequence ID" value="MBD2753978.1"/>
    <property type="molecule type" value="Genomic_DNA"/>
</dbReference>
<proteinExistence type="predicted"/>
<evidence type="ECO:0000313" key="3">
    <source>
        <dbReference type="Proteomes" id="UP000653797"/>
    </source>
</evidence>
<keyword evidence="3" id="KW-1185">Reference proteome</keyword>
<dbReference type="InterPro" id="IPR051604">
    <property type="entry name" value="Ergot_Alk_Oxidoreductase"/>
</dbReference>
<dbReference type="PANTHER" id="PTHR43162">
    <property type="match status" value="1"/>
</dbReference>
<dbReference type="InterPro" id="IPR008030">
    <property type="entry name" value="NmrA-like"/>
</dbReference>
<organism evidence="2 3">
    <name type="scientific">Spirosoma validum</name>
    <dbReference type="NCBI Taxonomy" id="2771355"/>
    <lineage>
        <taxon>Bacteria</taxon>
        <taxon>Pseudomonadati</taxon>
        <taxon>Bacteroidota</taxon>
        <taxon>Cytophagia</taxon>
        <taxon>Cytophagales</taxon>
        <taxon>Cytophagaceae</taxon>
        <taxon>Spirosoma</taxon>
    </lineage>
</organism>
<name>A0A927B280_9BACT</name>
<dbReference type="Proteomes" id="UP000653797">
    <property type="component" value="Unassembled WGS sequence"/>
</dbReference>
<dbReference type="Pfam" id="PF05368">
    <property type="entry name" value="NmrA"/>
    <property type="match status" value="1"/>
</dbReference>
<dbReference type="AlphaFoldDB" id="A0A927B280"/>
<evidence type="ECO:0000259" key="1">
    <source>
        <dbReference type="Pfam" id="PF05368"/>
    </source>
</evidence>
<gene>
    <name evidence="2" type="ORF">IC230_13810</name>
</gene>
<dbReference type="Gene3D" id="3.40.50.720">
    <property type="entry name" value="NAD(P)-binding Rossmann-like Domain"/>
    <property type="match status" value="1"/>
</dbReference>
<dbReference type="Gene3D" id="3.90.25.10">
    <property type="entry name" value="UDP-galactose 4-epimerase, domain 1"/>
    <property type="match status" value="1"/>
</dbReference>
<accession>A0A927B280</accession>
<comment type="caution">
    <text evidence="2">The sequence shown here is derived from an EMBL/GenBank/DDBJ whole genome shotgun (WGS) entry which is preliminary data.</text>
</comment>
<dbReference type="SUPFAM" id="SSF51735">
    <property type="entry name" value="NAD(P)-binding Rossmann-fold domains"/>
    <property type="match status" value="1"/>
</dbReference>